<dbReference type="GO" id="GO:0016747">
    <property type="term" value="F:acyltransferase activity, transferring groups other than amino-acyl groups"/>
    <property type="evidence" value="ECO:0007669"/>
    <property type="project" value="InterPro"/>
</dbReference>
<dbReference type="SUPFAM" id="SSF53901">
    <property type="entry name" value="Thiolase-like"/>
    <property type="match status" value="2"/>
</dbReference>
<dbReference type="OrthoDB" id="9785768at2"/>
<dbReference type="Pfam" id="PF22691">
    <property type="entry name" value="Thiolase_C_1"/>
    <property type="match status" value="1"/>
</dbReference>
<dbReference type="AlphaFoldDB" id="A0A545AKP6"/>
<dbReference type="InParanoid" id="A0A545AKP6"/>
<dbReference type="FunCoup" id="A0A545AKP6">
    <property type="interactions" value="200"/>
</dbReference>
<evidence type="ECO:0000313" key="3">
    <source>
        <dbReference type="Proteomes" id="UP000317982"/>
    </source>
</evidence>
<evidence type="ECO:0000313" key="2">
    <source>
        <dbReference type="EMBL" id="TQS41896.1"/>
    </source>
</evidence>
<dbReference type="InterPro" id="IPR016039">
    <property type="entry name" value="Thiolase-like"/>
</dbReference>
<comment type="caution">
    <text evidence="2">The sequence shown here is derived from an EMBL/GenBank/DDBJ whole genome shotgun (WGS) entry which is preliminary data.</text>
</comment>
<protein>
    <submittedName>
        <fullName evidence="2">Thiolase domain-containing protein</fullName>
    </submittedName>
</protein>
<keyword evidence="3" id="KW-1185">Reference proteome</keyword>
<dbReference type="PANTHER" id="PTHR42870">
    <property type="entry name" value="ACETYL-COA C-ACETYLTRANSFERASE"/>
    <property type="match status" value="1"/>
</dbReference>
<sequence length="388" mass="40916">MSSNPCAIVGIGQTNHKTRRWDVSLGGLVREAATRALEDAHMTWADIDAVVLGKAPDLFEGVMKPELYLTDALGAAGKPMFRVHTAGSVGGTTGIVGSHLVEAGIHRTVLSLAYQKQSEGNAQFALGSGRGASLGAGGAFAPYMRSYITQTGAPADVGPMVAVKDRLNALKNPYAHLKLKDITVEKVKESPMMWEPIRYLESCPSSDGACAVIFTSLEGGQAAAADGRPPAWVLASSYRSEPSSFPGRDPVWSAGAADCAAEIYKSAGITRPREQIDCAELYVPFSWYEPMWLEAHDLADRGDGWKMVERGDTALDGSFPVNMSGGVLSSNPIGASGLLRFAEAAMQVRGTAGEHQVDGAKVALAQAYGASAQYFSMWLVGSSLDAVG</sequence>
<dbReference type="InterPro" id="IPR002155">
    <property type="entry name" value="Thiolase"/>
</dbReference>
<organism evidence="2 3">
    <name type="scientific">Cryptosporangium phraense</name>
    <dbReference type="NCBI Taxonomy" id="2593070"/>
    <lineage>
        <taxon>Bacteria</taxon>
        <taxon>Bacillati</taxon>
        <taxon>Actinomycetota</taxon>
        <taxon>Actinomycetes</taxon>
        <taxon>Cryptosporangiales</taxon>
        <taxon>Cryptosporangiaceae</taxon>
        <taxon>Cryptosporangium</taxon>
    </lineage>
</organism>
<dbReference type="EMBL" id="VIRS01000021">
    <property type="protein sequence ID" value="TQS41896.1"/>
    <property type="molecule type" value="Genomic_DNA"/>
</dbReference>
<dbReference type="NCBIfam" id="NF006180">
    <property type="entry name" value="PRK08313.1"/>
    <property type="match status" value="1"/>
</dbReference>
<dbReference type="CDD" id="cd00829">
    <property type="entry name" value="SCP-x_thiolase"/>
    <property type="match status" value="1"/>
</dbReference>
<dbReference type="Gene3D" id="3.40.47.10">
    <property type="match status" value="1"/>
</dbReference>
<reference evidence="2 3" key="1">
    <citation type="submission" date="2019-07" db="EMBL/GenBank/DDBJ databases">
        <title>Cryptosporangium phraense sp. nov., isolated from plant litter.</title>
        <authorList>
            <person name="Suriyachadkun C."/>
        </authorList>
    </citation>
    <scope>NUCLEOTIDE SEQUENCE [LARGE SCALE GENOMIC DNA]</scope>
    <source>
        <strain evidence="2 3">A-T 5661</strain>
    </source>
</reference>
<feature type="domain" description="Thiolase C-terminal" evidence="1">
    <location>
        <begin position="249"/>
        <end position="373"/>
    </location>
</feature>
<dbReference type="InterPro" id="IPR055140">
    <property type="entry name" value="Thiolase_C_2"/>
</dbReference>
<dbReference type="RefSeq" id="WP_142707608.1">
    <property type="nucleotide sequence ID" value="NZ_VIRS01000021.1"/>
</dbReference>
<dbReference type="Proteomes" id="UP000317982">
    <property type="component" value="Unassembled WGS sequence"/>
</dbReference>
<dbReference type="PIRSF" id="PIRSF000429">
    <property type="entry name" value="Ac-CoA_Ac_transf"/>
    <property type="match status" value="1"/>
</dbReference>
<proteinExistence type="predicted"/>
<gene>
    <name evidence="2" type="ORF">FL583_26810</name>
</gene>
<name>A0A545AKP6_9ACTN</name>
<evidence type="ECO:0000259" key="1">
    <source>
        <dbReference type="Pfam" id="PF22691"/>
    </source>
</evidence>
<accession>A0A545AKP6</accession>
<dbReference type="PANTHER" id="PTHR42870:SF1">
    <property type="entry name" value="NON-SPECIFIC LIPID-TRANSFER PROTEIN-LIKE 2"/>
    <property type="match status" value="1"/>
</dbReference>